<evidence type="ECO:0000256" key="6">
    <source>
        <dbReference type="ARBA" id="ARBA00022679"/>
    </source>
</evidence>
<dbReference type="InterPro" id="IPR050980">
    <property type="entry name" value="2C_sensor_his_kinase"/>
</dbReference>
<evidence type="ECO:0000256" key="5">
    <source>
        <dbReference type="ARBA" id="ARBA00022553"/>
    </source>
</evidence>
<organism evidence="12 13">
    <name type="scientific">Paracoccus pacificus</name>
    <dbReference type="NCBI Taxonomy" id="1463598"/>
    <lineage>
        <taxon>Bacteria</taxon>
        <taxon>Pseudomonadati</taxon>
        <taxon>Pseudomonadota</taxon>
        <taxon>Alphaproteobacteria</taxon>
        <taxon>Rhodobacterales</taxon>
        <taxon>Paracoccaceae</taxon>
        <taxon>Paracoccus</taxon>
    </lineage>
</organism>
<evidence type="ECO:0000313" key="13">
    <source>
        <dbReference type="Proteomes" id="UP001597213"/>
    </source>
</evidence>
<dbReference type="SMART" id="SM00388">
    <property type="entry name" value="HisKA"/>
    <property type="match status" value="1"/>
</dbReference>
<dbReference type="Proteomes" id="UP001597213">
    <property type="component" value="Unassembled WGS sequence"/>
</dbReference>
<dbReference type="CDD" id="cd00082">
    <property type="entry name" value="HisKA"/>
    <property type="match status" value="1"/>
</dbReference>
<keyword evidence="8 12" id="KW-0418">Kinase</keyword>
<dbReference type="PANTHER" id="PTHR44936:SF10">
    <property type="entry name" value="SENSOR PROTEIN RSTB"/>
    <property type="match status" value="1"/>
</dbReference>
<dbReference type="EC" id="2.7.13.3" evidence="3"/>
<keyword evidence="9" id="KW-0067">ATP-binding</keyword>
<name>A0ABW4R6L1_9RHOB</name>
<feature type="transmembrane region" description="Helical" evidence="10">
    <location>
        <begin position="92"/>
        <end position="112"/>
    </location>
</feature>
<dbReference type="InterPro" id="IPR005467">
    <property type="entry name" value="His_kinase_dom"/>
</dbReference>
<dbReference type="SUPFAM" id="SSF55874">
    <property type="entry name" value="ATPase domain of HSP90 chaperone/DNA topoisomerase II/histidine kinase"/>
    <property type="match status" value="1"/>
</dbReference>
<evidence type="ECO:0000259" key="11">
    <source>
        <dbReference type="PROSITE" id="PS50109"/>
    </source>
</evidence>
<dbReference type="PRINTS" id="PR00344">
    <property type="entry name" value="BCTRLSENSOR"/>
</dbReference>
<feature type="transmembrane region" description="Helical" evidence="10">
    <location>
        <begin position="57"/>
        <end position="80"/>
    </location>
</feature>
<feature type="transmembrane region" description="Helical" evidence="10">
    <location>
        <begin position="172"/>
        <end position="192"/>
    </location>
</feature>
<dbReference type="Pfam" id="PF25323">
    <property type="entry name" value="6TM_PilS"/>
    <property type="match status" value="1"/>
</dbReference>
<dbReference type="InterPro" id="IPR047770">
    <property type="entry name" value="RegB"/>
</dbReference>
<feature type="domain" description="Histidine kinase" evidence="11">
    <location>
        <begin position="228"/>
        <end position="441"/>
    </location>
</feature>
<keyword evidence="10" id="KW-1133">Transmembrane helix</keyword>
<dbReference type="Gene3D" id="3.30.565.10">
    <property type="entry name" value="Histidine kinase-like ATPase, C-terminal domain"/>
    <property type="match status" value="1"/>
</dbReference>
<dbReference type="Pfam" id="PF02518">
    <property type="entry name" value="HATPase_c"/>
    <property type="match status" value="1"/>
</dbReference>
<dbReference type="InterPro" id="IPR004358">
    <property type="entry name" value="Sig_transdc_His_kin-like_C"/>
</dbReference>
<dbReference type="InterPro" id="IPR003661">
    <property type="entry name" value="HisK_dim/P_dom"/>
</dbReference>
<keyword evidence="6" id="KW-0808">Transferase</keyword>
<evidence type="ECO:0000256" key="4">
    <source>
        <dbReference type="ARBA" id="ARBA00022475"/>
    </source>
</evidence>
<accession>A0ABW4R6L1</accession>
<dbReference type="RefSeq" id="WP_379142018.1">
    <property type="nucleotide sequence ID" value="NZ_JBHUEN010000021.1"/>
</dbReference>
<dbReference type="GO" id="GO:0016301">
    <property type="term" value="F:kinase activity"/>
    <property type="evidence" value="ECO:0007669"/>
    <property type="project" value="UniProtKB-KW"/>
</dbReference>
<evidence type="ECO:0000256" key="2">
    <source>
        <dbReference type="ARBA" id="ARBA00004651"/>
    </source>
</evidence>
<dbReference type="Gene3D" id="1.10.287.130">
    <property type="match status" value="1"/>
</dbReference>
<dbReference type="SUPFAM" id="SSF47384">
    <property type="entry name" value="Homodimeric domain of signal transducing histidine kinase"/>
    <property type="match status" value="1"/>
</dbReference>
<protein>
    <recommendedName>
        <fullName evidence="3">histidine kinase</fullName>
        <ecNumber evidence="3">2.7.13.3</ecNumber>
    </recommendedName>
</protein>
<evidence type="ECO:0000256" key="3">
    <source>
        <dbReference type="ARBA" id="ARBA00012438"/>
    </source>
</evidence>
<comment type="caution">
    <text evidence="12">The sequence shown here is derived from an EMBL/GenBank/DDBJ whole genome shotgun (WGS) entry which is preliminary data.</text>
</comment>
<feature type="transmembrane region" description="Helical" evidence="10">
    <location>
        <begin position="140"/>
        <end position="160"/>
    </location>
</feature>
<comment type="catalytic activity">
    <reaction evidence="1">
        <text>ATP + protein L-histidine = ADP + protein N-phospho-L-histidine.</text>
        <dbReference type="EC" id="2.7.13.3"/>
    </reaction>
</comment>
<dbReference type="InterPro" id="IPR003594">
    <property type="entry name" value="HATPase_dom"/>
</dbReference>
<proteinExistence type="predicted"/>
<keyword evidence="10" id="KW-0472">Membrane</keyword>
<comment type="subcellular location">
    <subcellularLocation>
        <location evidence="2">Cell membrane</location>
        <topology evidence="2">Multi-pass membrane protein</topology>
    </subcellularLocation>
</comment>
<keyword evidence="7" id="KW-0547">Nucleotide-binding</keyword>
<sequence>MPHTLRDNDTANQVALYLPHSAEPIRLRTLVLLRWVALAGQLGAVVAALKLGLRFDFWPVVATIAAGALMNLSVTAYYASRRPAGRRLDSRGALAQLIFDVIQLSVLVGLTGGMSNPFAMLILAPVTIASTALSARQTAAIGAITLVAITLAAIFPQPVSTTQGIILRVPDLLAVAQWSAIGIGVVFFALYAHRVAGELAETTSALLVTQAALAREQRLQHLGGVVAAAAHEMGTPLATIKLVSSELADELAEALPDRSDLAEDAALLRESVTRCRDILRSMGSAGKQDLLLQTAALQTVVEEAARPHSDRGIAVDLDLGQNARLMVLRDPGLVHALRNLIQNAVDFAQTRVVISADAEPSRIGLTIHDDGAGYSAHLLGRLGDPFLTTRRTQDRGGYEGMGLGLFIARTLLERSGAAITFQNAEPPDTGAVVRIIWPRDRLVAESGRKAMGENPLVSA</sequence>
<dbReference type="SMART" id="SM00387">
    <property type="entry name" value="HATPase_c"/>
    <property type="match status" value="1"/>
</dbReference>
<keyword evidence="13" id="KW-1185">Reference proteome</keyword>
<evidence type="ECO:0000256" key="7">
    <source>
        <dbReference type="ARBA" id="ARBA00022741"/>
    </source>
</evidence>
<evidence type="ECO:0000256" key="9">
    <source>
        <dbReference type="ARBA" id="ARBA00022840"/>
    </source>
</evidence>
<feature type="transmembrane region" description="Helical" evidence="10">
    <location>
        <begin position="31"/>
        <end position="51"/>
    </location>
</feature>
<dbReference type="EMBL" id="JBHUEN010000021">
    <property type="protein sequence ID" value="MFD1881833.1"/>
    <property type="molecule type" value="Genomic_DNA"/>
</dbReference>
<dbReference type="Pfam" id="PF00512">
    <property type="entry name" value="HisKA"/>
    <property type="match status" value="1"/>
</dbReference>
<keyword evidence="5" id="KW-0597">Phosphoprotein</keyword>
<evidence type="ECO:0000256" key="1">
    <source>
        <dbReference type="ARBA" id="ARBA00000085"/>
    </source>
</evidence>
<evidence type="ECO:0000313" key="12">
    <source>
        <dbReference type="EMBL" id="MFD1881833.1"/>
    </source>
</evidence>
<evidence type="ECO:0000256" key="8">
    <source>
        <dbReference type="ARBA" id="ARBA00022777"/>
    </source>
</evidence>
<gene>
    <name evidence="12" type="ORF">ACFSCT_08910</name>
</gene>
<keyword evidence="10" id="KW-0812">Transmembrane</keyword>
<reference evidence="13" key="1">
    <citation type="journal article" date="2019" name="Int. J. Syst. Evol. Microbiol.">
        <title>The Global Catalogue of Microorganisms (GCM) 10K type strain sequencing project: providing services to taxonomists for standard genome sequencing and annotation.</title>
        <authorList>
            <consortium name="The Broad Institute Genomics Platform"/>
            <consortium name="The Broad Institute Genome Sequencing Center for Infectious Disease"/>
            <person name="Wu L."/>
            <person name="Ma J."/>
        </authorList>
    </citation>
    <scope>NUCLEOTIDE SEQUENCE [LARGE SCALE GENOMIC DNA]</scope>
    <source>
        <strain evidence="13">CCUG 56029</strain>
    </source>
</reference>
<dbReference type="PANTHER" id="PTHR44936">
    <property type="entry name" value="SENSOR PROTEIN CREC"/>
    <property type="match status" value="1"/>
</dbReference>
<dbReference type="InterPro" id="IPR036097">
    <property type="entry name" value="HisK_dim/P_sf"/>
</dbReference>
<dbReference type="InterPro" id="IPR036890">
    <property type="entry name" value="HATPase_C_sf"/>
</dbReference>
<dbReference type="PROSITE" id="PS50109">
    <property type="entry name" value="HIS_KIN"/>
    <property type="match status" value="1"/>
</dbReference>
<evidence type="ECO:0000256" key="10">
    <source>
        <dbReference type="SAM" id="Phobius"/>
    </source>
</evidence>
<keyword evidence="4" id="KW-1003">Cell membrane</keyword>
<dbReference type="NCBIfam" id="NF033792">
    <property type="entry name" value="ActS_PrrB_HisK"/>
    <property type="match status" value="1"/>
</dbReference>